<gene>
    <name evidence="2" type="ORF">Tco_0750386</name>
</gene>
<dbReference type="Proteomes" id="UP001151760">
    <property type="component" value="Unassembled WGS sequence"/>
</dbReference>
<name>A0ABQ4Z3Y6_9ASTR</name>
<keyword evidence="2" id="KW-0808">Transferase</keyword>
<protein>
    <submittedName>
        <fullName evidence="2">Reverse transcriptase domain-containing protein</fullName>
    </submittedName>
</protein>
<reference evidence="2" key="1">
    <citation type="journal article" date="2022" name="Int. J. Mol. Sci.">
        <title>Draft Genome of Tanacetum Coccineum: Genomic Comparison of Closely Related Tanacetum-Family Plants.</title>
        <authorList>
            <person name="Yamashiro T."/>
            <person name="Shiraishi A."/>
            <person name="Nakayama K."/>
            <person name="Satake H."/>
        </authorList>
    </citation>
    <scope>NUCLEOTIDE SEQUENCE</scope>
</reference>
<keyword evidence="3" id="KW-1185">Reference proteome</keyword>
<dbReference type="Gene3D" id="3.30.420.10">
    <property type="entry name" value="Ribonuclease H-like superfamily/Ribonuclease H"/>
    <property type="match status" value="1"/>
</dbReference>
<dbReference type="PANTHER" id="PTHR46148">
    <property type="entry name" value="CHROMO DOMAIN-CONTAINING PROTEIN"/>
    <property type="match status" value="1"/>
</dbReference>
<accession>A0ABQ4Z3Y6</accession>
<dbReference type="Pfam" id="PF24626">
    <property type="entry name" value="SH3_Tf2-1"/>
    <property type="match status" value="1"/>
</dbReference>
<sequence>MLNLHYDTLELSKRKFVIVCHEKVVRIPLEGEETLRVHGERTQGVVKTLMNTNVGESELSDISAVQDFIDVFLKDLSMTTATTKQERLFKLNVVIDALRRKEEVKPRRVRAMAMTIQYGVRGMILAAQSEAFKRENHPQADGQSERMIQTLEDTLRACVTDFGGSYQLRIRCAPFEALYGRKCRSPVIWAEIGGSSLIGPELVQETIDKVVLIKEKLKALRDRVVRFGKKGKLAPRYVGPFEILERIGPVAYQLRLPKELSGVHDTFHVSNLKKCLADASLHVPLDEIKVNKTLRFVEEPVENSDCEVMRFLTSFLDDGRSSGSWMFLFVWSGYAAMRTPLWAGKVVSGKGGSPASIHGLFSEWYCGLASRKVTLGVSMAWAKGVTTGTLVIILRMLKLGRVASKTVGLHAESFS</sequence>
<keyword evidence="2" id="KW-0695">RNA-directed DNA polymerase</keyword>
<reference evidence="2" key="2">
    <citation type="submission" date="2022-01" db="EMBL/GenBank/DDBJ databases">
        <authorList>
            <person name="Yamashiro T."/>
            <person name="Shiraishi A."/>
            <person name="Satake H."/>
            <person name="Nakayama K."/>
        </authorList>
    </citation>
    <scope>NUCLEOTIDE SEQUENCE</scope>
</reference>
<evidence type="ECO:0000259" key="1">
    <source>
        <dbReference type="Pfam" id="PF24626"/>
    </source>
</evidence>
<dbReference type="GO" id="GO:0003964">
    <property type="term" value="F:RNA-directed DNA polymerase activity"/>
    <property type="evidence" value="ECO:0007669"/>
    <property type="project" value="UniProtKB-KW"/>
</dbReference>
<dbReference type="InterPro" id="IPR056924">
    <property type="entry name" value="SH3_Tf2-1"/>
</dbReference>
<evidence type="ECO:0000313" key="2">
    <source>
        <dbReference type="EMBL" id="GJS83845.1"/>
    </source>
</evidence>
<proteinExistence type="predicted"/>
<dbReference type="InterPro" id="IPR036397">
    <property type="entry name" value="RNaseH_sf"/>
</dbReference>
<organism evidence="2 3">
    <name type="scientific">Tanacetum coccineum</name>
    <dbReference type="NCBI Taxonomy" id="301880"/>
    <lineage>
        <taxon>Eukaryota</taxon>
        <taxon>Viridiplantae</taxon>
        <taxon>Streptophyta</taxon>
        <taxon>Embryophyta</taxon>
        <taxon>Tracheophyta</taxon>
        <taxon>Spermatophyta</taxon>
        <taxon>Magnoliopsida</taxon>
        <taxon>eudicotyledons</taxon>
        <taxon>Gunneridae</taxon>
        <taxon>Pentapetalae</taxon>
        <taxon>asterids</taxon>
        <taxon>campanulids</taxon>
        <taxon>Asterales</taxon>
        <taxon>Asteraceae</taxon>
        <taxon>Asteroideae</taxon>
        <taxon>Anthemideae</taxon>
        <taxon>Anthemidinae</taxon>
        <taxon>Tanacetum</taxon>
    </lineage>
</organism>
<feature type="domain" description="Tf2-1-like SH3-like" evidence="1">
    <location>
        <begin position="221"/>
        <end position="275"/>
    </location>
</feature>
<dbReference type="EMBL" id="BQNB010010930">
    <property type="protein sequence ID" value="GJS83845.1"/>
    <property type="molecule type" value="Genomic_DNA"/>
</dbReference>
<comment type="caution">
    <text evidence="2">The sequence shown here is derived from an EMBL/GenBank/DDBJ whole genome shotgun (WGS) entry which is preliminary data.</text>
</comment>
<evidence type="ECO:0000313" key="3">
    <source>
        <dbReference type="Proteomes" id="UP001151760"/>
    </source>
</evidence>
<dbReference type="PANTHER" id="PTHR46148:SF59">
    <property type="entry name" value="NUCLEOTIDYLTRANSFERASE, RIBONUCLEASE H"/>
    <property type="match status" value="1"/>
</dbReference>
<keyword evidence="2" id="KW-0548">Nucleotidyltransferase</keyword>